<reference evidence="1 2" key="1">
    <citation type="journal article" date="2017" name="G3 (Bethesda)">
        <title>The Physical Genome Mapping of Anopheles albimanus Corrected Scaffold Misassemblies and Identified Interarm Rearrangements in Genus Anopheles.</title>
        <authorList>
            <person name="Artemov G.N."/>
            <person name="Peery A.N."/>
            <person name="Jiang X."/>
            <person name="Tu Z."/>
            <person name="Stegniy V.N."/>
            <person name="Sharakhova M.V."/>
            <person name="Sharakhov I.V."/>
        </authorList>
    </citation>
    <scope>NUCLEOTIDE SEQUENCE [LARGE SCALE GENOMIC DNA]</scope>
    <source>
        <strain evidence="1 2">ALBI9_A</strain>
    </source>
</reference>
<protein>
    <submittedName>
        <fullName evidence="1">Uncharacterized protein</fullName>
    </submittedName>
</protein>
<name>A0A182FX74_ANOAL</name>
<dbReference type="EnsemblMetazoa" id="AALB014250-RA">
    <property type="protein sequence ID" value="AALB014250-PA"/>
    <property type="gene ID" value="AALB014250"/>
</dbReference>
<evidence type="ECO:0000313" key="2">
    <source>
        <dbReference type="Proteomes" id="UP000069272"/>
    </source>
</evidence>
<proteinExistence type="predicted"/>
<keyword evidence="2" id="KW-1185">Reference proteome</keyword>
<dbReference type="Proteomes" id="UP000069272">
    <property type="component" value="Chromosome 2R"/>
</dbReference>
<accession>A0A182FX74</accession>
<sequence length="12" mass="1130">MIANCSSSGSSS</sequence>
<reference evidence="1" key="2">
    <citation type="submission" date="2022-08" db="UniProtKB">
        <authorList>
            <consortium name="EnsemblMetazoa"/>
        </authorList>
    </citation>
    <scope>IDENTIFICATION</scope>
    <source>
        <strain evidence="1">STECLA/ALBI9_A</strain>
    </source>
</reference>
<organism evidence="1 2">
    <name type="scientific">Anopheles albimanus</name>
    <name type="common">New world malaria mosquito</name>
    <dbReference type="NCBI Taxonomy" id="7167"/>
    <lineage>
        <taxon>Eukaryota</taxon>
        <taxon>Metazoa</taxon>
        <taxon>Ecdysozoa</taxon>
        <taxon>Arthropoda</taxon>
        <taxon>Hexapoda</taxon>
        <taxon>Insecta</taxon>
        <taxon>Pterygota</taxon>
        <taxon>Neoptera</taxon>
        <taxon>Endopterygota</taxon>
        <taxon>Diptera</taxon>
        <taxon>Nematocera</taxon>
        <taxon>Culicoidea</taxon>
        <taxon>Culicidae</taxon>
        <taxon>Anophelinae</taxon>
        <taxon>Anopheles</taxon>
    </lineage>
</organism>
<evidence type="ECO:0000313" key="1">
    <source>
        <dbReference type="EnsemblMetazoa" id="AALB014250-PA"/>
    </source>
</evidence>
<dbReference type="VEuPathDB" id="VectorBase:AALB014250"/>